<name>A0AAN8XRF7_HALRR</name>
<reference evidence="2 3" key="1">
    <citation type="submission" date="2023-11" db="EMBL/GenBank/DDBJ databases">
        <title>Halocaridina rubra genome assembly.</title>
        <authorList>
            <person name="Smith C."/>
        </authorList>
    </citation>
    <scope>NUCLEOTIDE SEQUENCE [LARGE SCALE GENOMIC DNA]</scope>
    <source>
        <strain evidence="2">EP-1</strain>
        <tissue evidence="2">Whole</tissue>
    </source>
</reference>
<evidence type="ECO:0000313" key="3">
    <source>
        <dbReference type="Proteomes" id="UP001381693"/>
    </source>
</evidence>
<sequence length="82" mass="9241">MFDRGFLAQGSLWVAPGRLTREQENVQNVRPRIFGPGQPLGGPREAGEKQHPFPSFAEQSIVFLSVLELFFYHIFGSVSLSY</sequence>
<dbReference type="AlphaFoldDB" id="A0AAN8XRF7"/>
<feature type="region of interest" description="Disordered" evidence="1">
    <location>
        <begin position="30"/>
        <end position="51"/>
    </location>
</feature>
<keyword evidence="3" id="KW-1185">Reference proteome</keyword>
<protein>
    <submittedName>
        <fullName evidence="2">Uncharacterized protein</fullName>
    </submittedName>
</protein>
<dbReference type="EMBL" id="JAXCGZ010003867">
    <property type="protein sequence ID" value="KAK7082865.1"/>
    <property type="molecule type" value="Genomic_DNA"/>
</dbReference>
<proteinExistence type="predicted"/>
<gene>
    <name evidence="2" type="ORF">SK128_011226</name>
</gene>
<evidence type="ECO:0000313" key="2">
    <source>
        <dbReference type="EMBL" id="KAK7082865.1"/>
    </source>
</evidence>
<dbReference type="Proteomes" id="UP001381693">
    <property type="component" value="Unassembled WGS sequence"/>
</dbReference>
<accession>A0AAN8XRF7</accession>
<organism evidence="2 3">
    <name type="scientific">Halocaridina rubra</name>
    <name type="common">Hawaiian red shrimp</name>
    <dbReference type="NCBI Taxonomy" id="373956"/>
    <lineage>
        <taxon>Eukaryota</taxon>
        <taxon>Metazoa</taxon>
        <taxon>Ecdysozoa</taxon>
        <taxon>Arthropoda</taxon>
        <taxon>Crustacea</taxon>
        <taxon>Multicrustacea</taxon>
        <taxon>Malacostraca</taxon>
        <taxon>Eumalacostraca</taxon>
        <taxon>Eucarida</taxon>
        <taxon>Decapoda</taxon>
        <taxon>Pleocyemata</taxon>
        <taxon>Caridea</taxon>
        <taxon>Atyoidea</taxon>
        <taxon>Atyidae</taxon>
        <taxon>Halocaridina</taxon>
    </lineage>
</organism>
<evidence type="ECO:0000256" key="1">
    <source>
        <dbReference type="SAM" id="MobiDB-lite"/>
    </source>
</evidence>
<comment type="caution">
    <text evidence="2">The sequence shown here is derived from an EMBL/GenBank/DDBJ whole genome shotgun (WGS) entry which is preliminary data.</text>
</comment>